<evidence type="ECO:0008006" key="3">
    <source>
        <dbReference type="Google" id="ProtNLM"/>
    </source>
</evidence>
<dbReference type="Proteomes" id="UP000635565">
    <property type="component" value="Unassembled WGS sequence"/>
</dbReference>
<accession>A0ABQ3VM29</accession>
<organism evidence="1 2">
    <name type="scientific">Dictyobacter formicarum</name>
    <dbReference type="NCBI Taxonomy" id="2778368"/>
    <lineage>
        <taxon>Bacteria</taxon>
        <taxon>Bacillati</taxon>
        <taxon>Chloroflexota</taxon>
        <taxon>Ktedonobacteria</taxon>
        <taxon>Ktedonobacterales</taxon>
        <taxon>Dictyobacteraceae</taxon>
        <taxon>Dictyobacter</taxon>
    </lineage>
</organism>
<protein>
    <recommendedName>
        <fullName evidence="3">Transposase</fullName>
    </recommendedName>
</protein>
<gene>
    <name evidence="1" type="ORF">KSZ_49530</name>
</gene>
<sequence>MGILRYRWHRSIPEIHQDLCNRGILIAQRTITHLLARYEELVALRLMDHAHLRERLCSLGSRLYRFSGTELRPAEITRWRTLRKELDDRHEARRQQYRFRKAPERYLQALTEQLLKLNLPT</sequence>
<comment type="caution">
    <text evidence="1">The sequence shown here is derived from an EMBL/GenBank/DDBJ whole genome shotgun (WGS) entry which is preliminary data.</text>
</comment>
<dbReference type="EMBL" id="BNJJ01000015">
    <property type="protein sequence ID" value="GHO86947.1"/>
    <property type="molecule type" value="Genomic_DNA"/>
</dbReference>
<proteinExistence type="predicted"/>
<name>A0ABQ3VM29_9CHLR</name>
<evidence type="ECO:0000313" key="2">
    <source>
        <dbReference type="Proteomes" id="UP000635565"/>
    </source>
</evidence>
<evidence type="ECO:0000313" key="1">
    <source>
        <dbReference type="EMBL" id="GHO86947.1"/>
    </source>
</evidence>
<reference evidence="1 2" key="1">
    <citation type="journal article" date="2021" name="Int. J. Syst. Evol. Microbiol.">
        <title>Reticulibacter mediterranei gen. nov., sp. nov., within the new family Reticulibacteraceae fam. nov., and Ktedonospora formicarum gen. nov., sp. nov., Ktedonobacter robiniae sp. nov., Dictyobacter formicarum sp. nov. and Dictyobacter arantiisoli sp. nov., belonging to the class Ktedonobacteria.</title>
        <authorList>
            <person name="Yabe S."/>
            <person name="Zheng Y."/>
            <person name="Wang C.M."/>
            <person name="Sakai Y."/>
            <person name="Abe K."/>
            <person name="Yokota A."/>
            <person name="Donadio S."/>
            <person name="Cavaletti L."/>
            <person name="Monciardini P."/>
        </authorList>
    </citation>
    <scope>NUCLEOTIDE SEQUENCE [LARGE SCALE GENOMIC DNA]</scope>
    <source>
        <strain evidence="1 2">SOSP1-9</strain>
    </source>
</reference>
<keyword evidence="2" id="KW-1185">Reference proteome</keyword>